<dbReference type="EMBL" id="OU893349">
    <property type="protein sequence ID" value="CAG9787833.1"/>
    <property type="molecule type" value="Genomic_DNA"/>
</dbReference>
<dbReference type="Proteomes" id="UP001153714">
    <property type="component" value="Chromosome 18"/>
</dbReference>
<feature type="chain" id="PRO_5040314301" evidence="1">
    <location>
        <begin position="18"/>
        <end position="209"/>
    </location>
</feature>
<dbReference type="AlphaFoldDB" id="A0A9N9R1U8"/>
<evidence type="ECO:0000313" key="3">
    <source>
        <dbReference type="Proteomes" id="UP001153714"/>
    </source>
</evidence>
<proteinExistence type="predicted"/>
<reference evidence="2" key="1">
    <citation type="submission" date="2021-12" db="EMBL/GenBank/DDBJ databases">
        <authorList>
            <person name="King R."/>
        </authorList>
    </citation>
    <scope>NUCLEOTIDE SEQUENCE</scope>
</reference>
<organism evidence="2 3">
    <name type="scientific">Diatraea saccharalis</name>
    <name type="common">sugarcane borer</name>
    <dbReference type="NCBI Taxonomy" id="40085"/>
    <lineage>
        <taxon>Eukaryota</taxon>
        <taxon>Metazoa</taxon>
        <taxon>Ecdysozoa</taxon>
        <taxon>Arthropoda</taxon>
        <taxon>Hexapoda</taxon>
        <taxon>Insecta</taxon>
        <taxon>Pterygota</taxon>
        <taxon>Neoptera</taxon>
        <taxon>Endopterygota</taxon>
        <taxon>Lepidoptera</taxon>
        <taxon>Glossata</taxon>
        <taxon>Ditrysia</taxon>
        <taxon>Pyraloidea</taxon>
        <taxon>Crambidae</taxon>
        <taxon>Crambinae</taxon>
        <taxon>Diatraea</taxon>
    </lineage>
</organism>
<keyword evidence="1" id="KW-0732">Signal</keyword>
<evidence type="ECO:0000313" key="2">
    <source>
        <dbReference type="EMBL" id="CAG9787833.1"/>
    </source>
</evidence>
<sequence length="209" mass="22904">MVLQILFILILVTSAYTTQNGDSKEPATSYSIIYRYDTAEVTNDQSSNIKISSNEPEANEQVPKGYEAVSIGYDNMPFVYAKMPDRVETLKQINEIRVSQENDMKTYQELPSLSVFDFAPKDNQGNLNMETTSAQQTIQTIPILQSGSTKLEVNSGSSASVLTSPQLAKTVTYPPLISAPLVQEGRLLTPGLSAYASDSMVENESVKST</sequence>
<reference evidence="2" key="2">
    <citation type="submission" date="2022-10" db="EMBL/GenBank/DDBJ databases">
        <authorList>
            <consortium name="ENA_rothamsted_submissions"/>
            <consortium name="culmorum"/>
            <person name="King R."/>
        </authorList>
    </citation>
    <scope>NUCLEOTIDE SEQUENCE</scope>
</reference>
<name>A0A9N9R1U8_9NEOP</name>
<gene>
    <name evidence="2" type="ORF">DIATSA_LOCUS5686</name>
</gene>
<dbReference type="OrthoDB" id="7399169at2759"/>
<accession>A0A9N9R1U8</accession>
<feature type="signal peptide" evidence="1">
    <location>
        <begin position="1"/>
        <end position="17"/>
    </location>
</feature>
<evidence type="ECO:0000256" key="1">
    <source>
        <dbReference type="SAM" id="SignalP"/>
    </source>
</evidence>
<protein>
    <submittedName>
        <fullName evidence="2">Uncharacterized protein</fullName>
    </submittedName>
</protein>
<keyword evidence="3" id="KW-1185">Reference proteome</keyword>